<reference evidence="7" key="1">
    <citation type="submission" date="2022-02" db="EMBL/GenBank/DDBJ databases">
        <title>Emergence and expansion in Europe of a Vibrio aestuarianus clonal complex pathogenic for oysters.</title>
        <authorList>
            <person name="Mesnil A."/>
            <person name="Travers M.-A."/>
        </authorList>
    </citation>
    <scope>NUCLEOTIDE SEQUENCE</scope>
    <source>
        <strain evidence="7">U29</strain>
    </source>
</reference>
<dbReference type="GO" id="GO:0016020">
    <property type="term" value="C:membrane"/>
    <property type="evidence" value="ECO:0007669"/>
    <property type="project" value="UniProtKB-SubCell"/>
</dbReference>
<feature type="domain" description="O-antigen ligase-related" evidence="6">
    <location>
        <begin position="183"/>
        <end position="341"/>
    </location>
</feature>
<dbReference type="PANTHER" id="PTHR37422">
    <property type="entry name" value="TEICHURONIC ACID BIOSYNTHESIS PROTEIN TUAE"/>
    <property type="match status" value="1"/>
</dbReference>
<feature type="transmembrane region" description="Helical" evidence="5">
    <location>
        <begin position="82"/>
        <end position="102"/>
    </location>
</feature>
<evidence type="ECO:0000256" key="2">
    <source>
        <dbReference type="ARBA" id="ARBA00022692"/>
    </source>
</evidence>
<keyword evidence="2 5" id="KW-0812">Transmembrane</keyword>
<dbReference type="InterPro" id="IPR051533">
    <property type="entry name" value="WaaL-like"/>
</dbReference>
<feature type="transmembrane region" description="Helical" evidence="5">
    <location>
        <begin position="362"/>
        <end position="381"/>
    </location>
</feature>
<comment type="subcellular location">
    <subcellularLocation>
        <location evidence="1">Membrane</location>
        <topology evidence="1">Multi-pass membrane protein</topology>
    </subcellularLocation>
</comment>
<dbReference type="PANTHER" id="PTHR37422:SF17">
    <property type="entry name" value="O-ANTIGEN LIGASE"/>
    <property type="match status" value="1"/>
</dbReference>
<name>A0AAX3U1G7_9VIBR</name>
<dbReference type="Proteomes" id="UP001239257">
    <property type="component" value="Chromosome 1"/>
</dbReference>
<feature type="transmembrane region" description="Helical" evidence="5">
    <location>
        <begin position="12"/>
        <end position="43"/>
    </location>
</feature>
<evidence type="ECO:0000256" key="4">
    <source>
        <dbReference type="ARBA" id="ARBA00023136"/>
    </source>
</evidence>
<gene>
    <name evidence="7" type="ORF">PYE51_11765</name>
</gene>
<keyword evidence="3 5" id="KW-1133">Transmembrane helix</keyword>
<feature type="transmembrane region" description="Helical" evidence="5">
    <location>
        <begin position="329"/>
        <end position="350"/>
    </location>
</feature>
<proteinExistence type="predicted"/>
<evidence type="ECO:0000256" key="5">
    <source>
        <dbReference type="SAM" id="Phobius"/>
    </source>
</evidence>
<feature type="transmembrane region" description="Helical" evidence="5">
    <location>
        <begin position="184"/>
        <end position="211"/>
    </location>
</feature>
<feature type="transmembrane region" description="Helical" evidence="5">
    <location>
        <begin position="217"/>
        <end position="233"/>
    </location>
</feature>
<sequence length="418" mass="47141">MQKKQQVIESSIISFLFFSIFTSKSLIYIGLTLLLLSQLFIVIKDKAAAKKYPRSYLAILSISLFCIGIVSTLSFTDSVNDVLVYFRKGAIFVLLPILYFQLSRNNNNQYASHALLVSFVVALGYSGIKLVNIGLENWNGQRIASFWDIGRWGELLGYSIAVLVPLVIQRVNTYREKILLGGTLLFAIVFLLISGSRGPILAVLVSFTIYFIYRKPFHLIIITLLCSTLLYVNKDLPQISAISTRITSIFDLSTNDSNNARLAMWQQGTAFSFSLLKDSPQSFLLGTGIEQFERKYTAFLSNQGTTSQLIELTNNQFSFKDLHNTYLDLSVKLGIIYATVFIILLLSLFLSFYKQLDSGSPWAYSGTCLVLTYFINSMFYTSGLEYQTTIFFLIAALCHTHLNQDLTNRQKQCSKPVS</sequence>
<dbReference type="RefSeq" id="WP_301064489.1">
    <property type="nucleotide sequence ID" value="NZ_CP118709.1"/>
</dbReference>
<evidence type="ECO:0000313" key="7">
    <source>
        <dbReference type="EMBL" id="WGK81302.1"/>
    </source>
</evidence>
<evidence type="ECO:0000256" key="3">
    <source>
        <dbReference type="ARBA" id="ARBA00022989"/>
    </source>
</evidence>
<organism evidence="7 8">
    <name type="scientific">Vibrio aestuarianus</name>
    <dbReference type="NCBI Taxonomy" id="28171"/>
    <lineage>
        <taxon>Bacteria</taxon>
        <taxon>Pseudomonadati</taxon>
        <taxon>Pseudomonadota</taxon>
        <taxon>Gammaproteobacteria</taxon>
        <taxon>Vibrionales</taxon>
        <taxon>Vibrionaceae</taxon>
        <taxon>Vibrio</taxon>
    </lineage>
</organism>
<dbReference type="InterPro" id="IPR007016">
    <property type="entry name" value="O-antigen_ligase-rel_domated"/>
</dbReference>
<dbReference type="EMBL" id="CP118709">
    <property type="protein sequence ID" value="WGK81302.1"/>
    <property type="molecule type" value="Genomic_DNA"/>
</dbReference>
<feature type="transmembrane region" description="Helical" evidence="5">
    <location>
        <begin position="155"/>
        <end position="172"/>
    </location>
</feature>
<feature type="transmembrane region" description="Helical" evidence="5">
    <location>
        <begin position="114"/>
        <end position="135"/>
    </location>
</feature>
<evidence type="ECO:0000259" key="6">
    <source>
        <dbReference type="Pfam" id="PF04932"/>
    </source>
</evidence>
<keyword evidence="7" id="KW-0436">Ligase</keyword>
<dbReference type="GO" id="GO:0016874">
    <property type="term" value="F:ligase activity"/>
    <property type="evidence" value="ECO:0007669"/>
    <property type="project" value="UniProtKB-KW"/>
</dbReference>
<dbReference type="Pfam" id="PF04932">
    <property type="entry name" value="Wzy_C"/>
    <property type="match status" value="1"/>
</dbReference>
<dbReference type="AlphaFoldDB" id="A0AAX3U1G7"/>
<keyword evidence="4 5" id="KW-0472">Membrane</keyword>
<protein>
    <submittedName>
        <fullName evidence="7">O-antigen ligase family protein</fullName>
    </submittedName>
</protein>
<evidence type="ECO:0000256" key="1">
    <source>
        <dbReference type="ARBA" id="ARBA00004141"/>
    </source>
</evidence>
<evidence type="ECO:0000313" key="8">
    <source>
        <dbReference type="Proteomes" id="UP001239257"/>
    </source>
</evidence>
<feature type="transmembrane region" description="Helical" evidence="5">
    <location>
        <begin position="55"/>
        <end position="76"/>
    </location>
</feature>
<accession>A0AAX3U1G7</accession>